<evidence type="ECO:0000256" key="10">
    <source>
        <dbReference type="ARBA" id="ARBA00023128"/>
    </source>
</evidence>
<reference evidence="15 16" key="1">
    <citation type="submission" date="2013-11" db="EMBL/GenBank/DDBJ databases">
        <title>Opisthorchis viverrini - life in the bile duct.</title>
        <authorList>
            <person name="Young N.D."/>
            <person name="Nagarajan N."/>
            <person name="Lin S.J."/>
            <person name="Korhonen P.K."/>
            <person name="Jex A.R."/>
            <person name="Hall R.S."/>
            <person name="Safavi-Hemami H."/>
            <person name="Kaewkong W."/>
            <person name="Bertrand D."/>
            <person name="Gao S."/>
            <person name="Seet Q."/>
            <person name="Wongkham S."/>
            <person name="Teh B.T."/>
            <person name="Wongkham C."/>
            <person name="Intapan P.M."/>
            <person name="Maleewong W."/>
            <person name="Yang X."/>
            <person name="Hu M."/>
            <person name="Wang Z."/>
            <person name="Hofmann A."/>
            <person name="Sternberg P.W."/>
            <person name="Tan P."/>
            <person name="Wang J."/>
            <person name="Gasser R.B."/>
        </authorList>
    </citation>
    <scope>NUCLEOTIDE SEQUENCE [LARGE SCALE GENOMIC DNA]</scope>
</reference>
<evidence type="ECO:0000256" key="8">
    <source>
        <dbReference type="ARBA" id="ARBA00022982"/>
    </source>
</evidence>
<keyword evidence="6 14" id="KW-0812">Transmembrane</keyword>
<evidence type="ECO:0000313" key="15">
    <source>
        <dbReference type="EMBL" id="KER26195.1"/>
    </source>
</evidence>
<organism evidence="15 16">
    <name type="scientific">Opisthorchis viverrini</name>
    <name type="common">Southeast Asian liver fluke</name>
    <dbReference type="NCBI Taxonomy" id="6198"/>
    <lineage>
        <taxon>Eukaryota</taxon>
        <taxon>Metazoa</taxon>
        <taxon>Spiralia</taxon>
        <taxon>Lophotrochozoa</taxon>
        <taxon>Platyhelminthes</taxon>
        <taxon>Trematoda</taxon>
        <taxon>Digenea</taxon>
        <taxon>Opisthorchiida</taxon>
        <taxon>Opisthorchiata</taxon>
        <taxon>Opisthorchiidae</taxon>
        <taxon>Opisthorchis</taxon>
    </lineage>
</organism>
<evidence type="ECO:0000256" key="3">
    <source>
        <dbReference type="ARBA" id="ARBA00018681"/>
    </source>
</evidence>
<dbReference type="KEGG" id="ovi:T265_14043"/>
<dbReference type="InterPro" id="IPR009866">
    <property type="entry name" value="NADH_UbQ_OxRdtase_NDUFB4_su"/>
</dbReference>
<evidence type="ECO:0000256" key="12">
    <source>
        <dbReference type="ARBA" id="ARBA00030212"/>
    </source>
</evidence>
<comment type="similarity">
    <text evidence="2">Belongs to the complex I NDUFB4 subunit family.</text>
</comment>
<accession>A0A074ZS75</accession>
<feature type="non-terminal residue" evidence="15">
    <location>
        <position position="1"/>
    </location>
</feature>
<keyword evidence="4" id="KW-0813">Transport</keyword>
<keyword evidence="9 14" id="KW-1133">Transmembrane helix</keyword>
<dbReference type="Proteomes" id="UP000054324">
    <property type="component" value="Unassembled WGS sequence"/>
</dbReference>
<keyword evidence="7" id="KW-0999">Mitochondrion inner membrane</keyword>
<proteinExistence type="inferred from homology"/>
<evidence type="ECO:0000256" key="1">
    <source>
        <dbReference type="ARBA" id="ARBA00004434"/>
    </source>
</evidence>
<evidence type="ECO:0000256" key="11">
    <source>
        <dbReference type="ARBA" id="ARBA00023136"/>
    </source>
</evidence>
<dbReference type="PANTHER" id="PTHR15469">
    <property type="entry name" value="NADH-UBIQUINONE OXIDOREDUCTASE B15 SUBUNIT"/>
    <property type="match status" value="1"/>
</dbReference>
<keyword evidence="11 14" id="KW-0472">Membrane</keyword>
<keyword evidence="5" id="KW-0679">Respiratory chain</keyword>
<dbReference type="EMBL" id="KL596753">
    <property type="protein sequence ID" value="KER26195.1"/>
    <property type="molecule type" value="Genomic_DNA"/>
</dbReference>
<name>A0A074ZS75_OPIVI</name>
<evidence type="ECO:0000256" key="2">
    <source>
        <dbReference type="ARBA" id="ARBA00007260"/>
    </source>
</evidence>
<dbReference type="PANTHER" id="PTHR15469:SF0">
    <property type="entry name" value="NADH DEHYDROGENASE [UBIQUINONE] 1 BETA SUBCOMPLEX SUBUNIT 4"/>
    <property type="match status" value="1"/>
</dbReference>
<evidence type="ECO:0000256" key="13">
    <source>
        <dbReference type="ARBA" id="ARBA00030987"/>
    </source>
</evidence>
<keyword evidence="8" id="KW-0249">Electron transport</keyword>
<comment type="subcellular location">
    <subcellularLocation>
        <location evidence="1">Mitochondrion inner membrane</location>
        <topology evidence="1">Single-pass membrane protein</topology>
    </subcellularLocation>
</comment>
<evidence type="ECO:0000256" key="6">
    <source>
        <dbReference type="ARBA" id="ARBA00022692"/>
    </source>
</evidence>
<evidence type="ECO:0000256" key="5">
    <source>
        <dbReference type="ARBA" id="ARBA00022660"/>
    </source>
</evidence>
<dbReference type="CTD" id="20328209"/>
<keyword evidence="16" id="KW-1185">Reference proteome</keyword>
<evidence type="ECO:0000256" key="9">
    <source>
        <dbReference type="ARBA" id="ARBA00022989"/>
    </source>
</evidence>
<dbReference type="RefSeq" id="XP_009170055.1">
    <property type="nucleotide sequence ID" value="XM_009171791.1"/>
</dbReference>
<sequence>KTCFRFHSSLNPSSGRCPLVKPPFCDLTSNHMSSSVPFDPWKTFHESPEEQLAIKERAKYRDAMKAEYRKIYTNPFKPPVGTPHDPALQRWYSARVTHAEYIQPSPRMGLMLLGVCGVGAAIYLLLNTNRNTVLRQIEQGEISYRKRVLEIIRK</sequence>
<evidence type="ECO:0000256" key="7">
    <source>
        <dbReference type="ARBA" id="ARBA00022792"/>
    </source>
</evidence>
<evidence type="ECO:0000256" key="14">
    <source>
        <dbReference type="SAM" id="Phobius"/>
    </source>
</evidence>
<keyword evidence="10" id="KW-0496">Mitochondrion</keyword>
<dbReference type="Pfam" id="PF07225">
    <property type="entry name" value="NDUF_B4"/>
    <property type="match status" value="1"/>
</dbReference>
<evidence type="ECO:0000313" key="16">
    <source>
        <dbReference type="Proteomes" id="UP000054324"/>
    </source>
</evidence>
<dbReference type="GO" id="GO:0005743">
    <property type="term" value="C:mitochondrial inner membrane"/>
    <property type="evidence" value="ECO:0007669"/>
    <property type="project" value="UniProtKB-SubCell"/>
</dbReference>
<dbReference type="OrthoDB" id="5818798at2759"/>
<gene>
    <name evidence="15" type="ORF">T265_14043</name>
</gene>
<feature type="transmembrane region" description="Helical" evidence="14">
    <location>
        <begin position="108"/>
        <end position="126"/>
    </location>
</feature>
<protein>
    <recommendedName>
        <fullName evidence="3">NADH dehydrogenase [ubiquinone] 1 beta subcomplex subunit 4</fullName>
    </recommendedName>
    <alternativeName>
        <fullName evidence="12">Complex I-B15</fullName>
    </alternativeName>
    <alternativeName>
        <fullName evidence="13">NADH-ubiquinone oxidoreductase B15 subunit</fullName>
    </alternativeName>
</protein>
<dbReference type="AlphaFoldDB" id="A0A074ZS75"/>
<dbReference type="GeneID" id="20328209"/>
<evidence type="ECO:0000256" key="4">
    <source>
        <dbReference type="ARBA" id="ARBA00022448"/>
    </source>
</evidence>